<dbReference type="EMBL" id="JAIQCV010000004">
    <property type="protein sequence ID" value="KAH1106664.1"/>
    <property type="molecule type" value="Genomic_DNA"/>
</dbReference>
<gene>
    <name evidence="1" type="ORF">J1N35_010432</name>
</gene>
<dbReference type="AlphaFoldDB" id="A0A9D4AC15"/>
<proteinExistence type="predicted"/>
<dbReference type="OrthoDB" id="1936608at2759"/>
<organism evidence="1 2">
    <name type="scientific">Gossypium stocksii</name>
    <dbReference type="NCBI Taxonomy" id="47602"/>
    <lineage>
        <taxon>Eukaryota</taxon>
        <taxon>Viridiplantae</taxon>
        <taxon>Streptophyta</taxon>
        <taxon>Embryophyta</taxon>
        <taxon>Tracheophyta</taxon>
        <taxon>Spermatophyta</taxon>
        <taxon>Magnoliopsida</taxon>
        <taxon>eudicotyledons</taxon>
        <taxon>Gunneridae</taxon>
        <taxon>Pentapetalae</taxon>
        <taxon>rosids</taxon>
        <taxon>malvids</taxon>
        <taxon>Malvales</taxon>
        <taxon>Malvaceae</taxon>
        <taxon>Malvoideae</taxon>
        <taxon>Gossypium</taxon>
    </lineage>
</organism>
<sequence>MKDGWSFFEELEERQLNDVGFDGKWFTWERVFFSKNTSEEDRILVVNLLGICSSNEPERYLGLPNMRKDFKERCAREWAAGITFLSGKTAGYRGLIKLMDITTMGNYSRGKLLQMTNTLVVVTGQKTAFIFSVTVLQQKKFGSVYFWPGL</sequence>
<reference evidence="1 2" key="1">
    <citation type="journal article" date="2021" name="Plant Biotechnol. J.">
        <title>Multi-omics assisted identification of the key and species-specific regulatory components of drought-tolerant mechanisms in Gossypium stocksii.</title>
        <authorList>
            <person name="Yu D."/>
            <person name="Ke L."/>
            <person name="Zhang D."/>
            <person name="Wu Y."/>
            <person name="Sun Y."/>
            <person name="Mei J."/>
            <person name="Sun J."/>
            <person name="Sun Y."/>
        </authorList>
    </citation>
    <scope>NUCLEOTIDE SEQUENCE [LARGE SCALE GENOMIC DNA]</scope>
    <source>
        <strain evidence="2">cv. E1</strain>
        <tissue evidence="1">Leaf</tissue>
    </source>
</reference>
<accession>A0A9D4AC15</accession>
<keyword evidence="2" id="KW-1185">Reference proteome</keyword>
<comment type="caution">
    <text evidence="1">The sequence shown here is derived from an EMBL/GenBank/DDBJ whole genome shotgun (WGS) entry which is preliminary data.</text>
</comment>
<dbReference type="Proteomes" id="UP000828251">
    <property type="component" value="Unassembled WGS sequence"/>
</dbReference>
<protein>
    <submittedName>
        <fullName evidence="1">Uncharacterized protein</fullName>
    </submittedName>
</protein>
<name>A0A9D4AC15_9ROSI</name>
<evidence type="ECO:0000313" key="1">
    <source>
        <dbReference type="EMBL" id="KAH1106664.1"/>
    </source>
</evidence>
<evidence type="ECO:0000313" key="2">
    <source>
        <dbReference type="Proteomes" id="UP000828251"/>
    </source>
</evidence>